<gene>
    <name evidence="6" type="ORF">g.93505</name>
</gene>
<evidence type="ECO:0000313" key="6">
    <source>
        <dbReference type="EMBL" id="JAT50328.1"/>
    </source>
</evidence>
<dbReference type="GO" id="GO:0071555">
    <property type="term" value="P:cell wall organization"/>
    <property type="evidence" value="ECO:0007669"/>
    <property type="project" value="UniProtKB-KW"/>
</dbReference>
<evidence type="ECO:0000256" key="4">
    <source>
        <dbReference type="ARBA" id="ARBA00022512"/>
    </source>
</evidence>
<evidence type="ECO:0000256" key="3">
    <source>
        <dbReference type="ARBA" id="ARBA00005784"/>
    </source>
</evidence>
<name>A0A1D1Y6T5_9ARAE</name>
<comment type="subcellular location">
    <subcellularLocation>
        <location evidence="2 5">Secreted</location>
        <location evidence="2 5">Cell wall</location>
    </subcellularLocation>
</comment>
<sequence length="158" mass="18328">MMQCFFPQYAARDIRTPLFILNAAYDSWQIRNVMVPPGSDPYGGWKECRADIRQCTTKQLQALHKFRMQFLTALGRPEKNPSRGLFINSCFAHCQTEQMATWQFANSPTLGNSTIAEAVGTWFYDRNTFKKIDRPYPSNSSCHNNVYNPHEYSEEQQL</sequence>
<comment type="function">
    <text evidence="1 5">Hydrolyzes acetyl esters in homogalacturonan regions of pectin. In type I primary cell wall, galacturonic acid residues of pectin can be acetylated at the O-2 and O-3 positions. Decreasing the degree of acetylation of pectin gels in vitro alters their physical properties.</text>
</comment>
<dbReference type="GO" id="GO:0052793">
    <property type="term" value="F:pectin acetylesterase activity"/>
    <property type="evidence" value="ECO:0007669"/>
    <property type="project" value="TreeGrafter"/>
</dbReference>
<dbReference type="EC" id="3.1.1.-" evidence="5"/>
<evidence type="ECO:0000256" key="5">
    <source>
        <dbReference type="RuleBase" id="RU363114"/>
    </source>
</evidence>
<evidence type="ECO:0000256" key="2">
    <source>
        <dbReference type="ARBA" id="ARBA00004191"/>
    </source>
</evidence>
<organism evidence="6">
    <name type="scientific">Anthurium amnicola</name>
    <dbReference type="NCBI Taxonomy" id="1678845"/>
    <lineage>
        <taxon>Eukaryota</taxon>
        <taxon>Viridiplantae</taxon>
        <taxon>Streptophyta</taxon>
        <taxon>Embryophyta</taxon>
        <taxon>Tracheophyta</taxon>
        <taxon>Spermatophyta</taxon>
        <taxon>Magnoliopsida</taxon>
        <taxon>Liliopsida</taxon>
        <taxon>Araceae</taxon>
        <taxon>Pothoideae</taxon>
        <taxon>Potheae</taxon>
        <taxon>Anthurium</taxon>
    </lineage>
</organism>
<reference evidence="6" key="1">
    <citation type="submission" date="2015-07" db="EMBL/GenBank/DDBJ databases">
        <title>Transcriptome Assembly of Anthurium amnicola.</title>
        <authorList>
            <person name="Suzuki J."/>
        </authorList>
    </citation>
    <scope>NUCLEOTIDE SEQUENCE</scope>
</reference>
<keyword evidence="5" id="KW-0378">Hydrolase</keyword>
<accession>A0A1D1Y6T5</accession>
<dbReference type="EMBL" id="GDJX01017608">
    <property type="protein sequence ID" value="JAT50328.1"/>
    <property type="molecule type" value="Transcribed_RNA"/>
</dbReference>
<dbReference type="PANTHER" id="PTHR21562:SF93">
    <property type="entry name" value="PECTIN ACETYLESTERASE 8"/>
    <property type="match status" value="1"/>
</dbReference>
<comment type="similarity">
    <text evidence="3 5">Belongs to the pectinacetylesterase family.</text>
</comment>
<keyword evidence="5" id="KW-0961">Cell wall biogenesis/degradation</keyword>
<keyword evidence="5" id="KW-0964">Secreted</keyword>
<dbReference type="GO" id="GO:0009505">
    <property type="term" value="C:plant-type cell wall"/>
    <property type="evidence" value="ECO:0007669"/>
    <property type="project" value="TreeGrafter"/>
</dbReference>
<protein>
    <recommendedName>
        <fullName evidence="5">Pectin acetylesterase</fullName>
        <ecNumber evidence="5">3.1.1.-</ecNumber>
    </recommendedName>
</protein>
<dbReference type="InterPro" id="IPR004963">
    <property type="entry name" value="PAE/NOTUM"/>
</dbReference>
<proteinExistence type="inferred from homology"/>
<dbReference type="PANTHER" id="PTHR21562">
    <property type="entry name" value="NOTUM-RELATED"/>
    <property type="match status" value="1"/>
</dbReference>
<evidence type="ECO:0000256" key="1">
    <source>
        <dbReference type="ARBA" id="ARBA00003534"/>
    </source>
</evidence>
<dbReference type="AlphaFoldDB" id="A0A1D1Y6T5"/>
<dbReference type="Pfam" id="PF03283">
    <property type="entry name" value="PAE"/>
    <property type="match status" value="1"/>
</dbReference>
<keyword evidence="4 5" id="KW-0134">Cell wall</keyword>